<evidence type="ECO:0000259" key="2">
    <source>
        <dbReference type="PROSITE" id="PS50943"/>
    </source>
</evidence>
<dbReference type="HOGENOM" id="CLU_085376_1_4_0"/>
<dbReference type="Pfam" id="PF07883">
    <property type="entry name" value="Cupin_2"/>
    <property type="match status" value="1"/>
</dbReference>
<dbReference type="SUPFAM" id="SSF51182">
    <property type="entry name" value="RmlC-like cupins"/>
    <property type="match status" value="1"/>
</dbReference>
<dbReference type="GO" id="GO:0003700">
    <property type="term" value="F:DNA-binding transcription factor activity"/>
    <property type="evidence" value="ECO:0007669"/>
    <property type="project" value="TreeGrafter"/>
</dbReference>
<dbReference type="GO" id="GO:0003677">
    <property type="term" value="F:DNA binding"/>
    <property type="evidence" value="ECO:0007669"/>
    <property type="project" value="UniProtKB-KW"/>
</dbReference>
<dbReference type="Pfam" id="PF01381">
    <property type="entry name" value="HTH_3"/>
    <property type="match status" value="1"/>
</dbReference>
<keyword evidence="1" id="KW-0238">DNA-binding</keyword>
<sequence>MLKLGSKIRTLRVARGYTQEELADRCDLSRSFISQLENDQVSPSIDTLERILRVLGSDLKTFFSNDKRQEKIVFKVKDRVPMYLDELGIKGFILMDNIEDKSIDPKLIEMEPGAETEEEEPHEGDEFGFVISGKLELILDGKKYKVNEGDCFYYCADRKHKIRNPYKEKVKFIWIDIE</sequence>
<dbReference type="InterPro" id="IPR013096">
    <property type="entry name" value="Cupin_2"/>
</dbReference>
<dbReference type="STRING" id="391009.Tmel_0572"/>
<dbReference type="Proteomes" id="UP000001110">
    <property type="component" value="Chromosome"/>
</dbReference>
<dbReference type="Gene3D" id="2.60.120.10">
    <property type="entry name" value="Jelly Rolls"/>
    <property type="match status" value="1"/>
</dbReference>
<dbReference type="GO" id="GO:0005829">
    <property type="term" value="C:cytosol"/>
    <property type="evidence" value="ECO:0007669"/>
    <property type="project" value="TreeGrafter"/>
</dbReference>
<dbReference type="InterPro" id="IPR050807">
    <property type="entry name" value="TransReg_Diox_bact_type"/>
</dbReference>
<dbReference type="InterPro" id="IPR001387">
    <property type="entry name" value="Cro/C1-type_HTH"/>
</dbReference>
<dbReference type="SUPFAM" id="SSF47413">
    <property type="entry name" value="lambda repressor-like DNA-binding domains"/>
    <property type="match status" value="1"/>
</dbReference>
<gene>
    <name evidence="3" type="ordered locus">Tmel_0572</name>
</gene>
<organism evidence="3 4">
    <name type="scientific">Thermosipho melanesiensis (strain DSM 12029 / CIP 104789 / BI429)</name>
    <dbReference type="NCBI Taxonomy" id="391009"/>
    <lineage>
        <taxon>Bacteria</taxon>
        <taxon>Thermotogati</taxon>
        <taxon>Thermotogota</taxon>
        <taxon>Thermotogae</taxon>
        <taxon>Thermotogales</taxon>
        <taxon>Fervidobacteriaceae</taxon>
        <taxon>Thermosipho</taxon>
    </lineage>
</organism>
<dbReference type="SMART" id="SM00530">
    <property type="entry name" value="HTH_XRE"/>
    <property type="match status" value="1"/>
</dbReference>
<dbReference type="EMBL" id="CP000716">
    <property type="protein sequence ID" value="ABR30439.1"/>
    <property type="molecule type" value="Genomic_DNA"/>
</dbReference>
<dbReference type="InterPro" id="IPR014710">
    <property type="entry name" value="RmlC-like_jellyroll"/>
</dbReference>
<dbReference type="PROSITE" id="PS50943">
    <property type="entry name" value="HTH_CROC1"/>
    <property type="match status" value="1"/>
</dbReference>
<reference evidence="3 4" key="1">
    <citation type="submission" date="2007-05" db="EMBL/GenBank/DDBJ databases">
        <title>Complete sequence of Thermosipho melanesiensis BI429.</title>
        <authorList>
            <consortium name="US DOE Joint Genome Institute"/>
            <person name="Copeland A."/>
            <person name="Lucas S."/>
            <person name="Lapidus A."/>
            <person name="Barry K."/>
            <person name="Glavina del Rio T."/>
            <person name="Dalin E."/>
            <person name="Tice H."/>
            <person name="Pitluck S."/>
            <person name="Chertkov O."/>
            <person name="Brettin T."/>
            <person name="Bruce D."/>
            <person name="Detter J.C."/>
            <person name="Han C."/>
            <person name="Schmutz J."/>
            <person name="Larimer F."/>
            <person name="Land M."/>
            <person name="Hauser L."/>
            <person name="Kyrpides N."/>
            <person name="Mikhailova N."/>
            <person name="Nelson K."/>
            <person name="Gogarten J.P."/>
            <person name="Noll K."/>
            <person name="Richardson P."/>
        </authorList>
    </citation>
    <scope>NUCLEOTIDE SEQUENCE [LARGE SCALE GENOMIC DNA]</scope>
    <source>
        <strain evidence="4">DSM 12029 / CIP 104789 / BI429</strain>
    </source>
</reference>
<dbReference type="InterPro" id="IPR011051">
    <property type="entry name" value="RmlC_Cupin_sf"/>
</dbReference>
<dbReference type="AlphaFoldDB" id="A6LKI8"/>
<dbReference type="KEGG" id="tme:Tmel_0572"/>
<accession>A6LKI8</accession>
<evidence type="ECO:0000313" key="4">
    <source>
        <dbReference type="Proteomes" id="UP000001110"/>
    </source>
</evidence>
<reference evidence="3 4" key="2">
    <citation type="journal article" date="2009" name="Proc. Natl. Acad. Sci. U.S.A.">
        <title>On the chimeric nature, thermophilic origin, and phylogenetic placement of the Thermotogales.</title>
        <authorList>
            <person name="Zhaxybayeva O."/>
            <person name="Swithers K.S."/>
            <person name="Lapierre P."/>
            <person name="Fournier G.P."/>
            <person name="Bickhart D.M."/>
            <person name="DeBoy R.T."/>
            <person name="Nelson K.E."/>
            <person name="Nesbo C.L."/>
            <person name="Doolittle W.F."/>
            <person name="Gogarten J.P."/>
            <person name="Noll K.M."/>
        </authorList>
    </citation>
    <scope>NUCLEOTIDE SEQUENCE [LARGE SCALE GENOMIC DNA]</scope>
    <source>
        <strain evidence="4">DSM 12029 / CIP 104789 / BI429</strain>
    </source>
</reference>
<proteinExistence type="predicted"/>
<feature type="domain" description="HTH cro/C1-type" evidence="2">
    <location>
        <begin position="8"/>
        <end position="62"/>
    </location>
</feature>
<name>A6LKI8_THEM4</name>
<dbReference type="CDD" id="cd00093">
    <property type="entry name" value="HTH_XRE"/>
    <property type="match status" value="1"/>
</dbReference>
<dbReference type="Gene3D" id="1.10.260.40">
    <property type="entry name" value="lambda repressor-like DNA-binding domains"/>
    <property type="match status" value="1"/>
</dbReference>
<evidence type="ECO:0000313" key="3">
    <source>
        <dbReference type="EMBL" id="ABR30439.1"/>
    </source>
</evidence>
<evidence type="ECO:0000256" key="1">
    <source>
        <dbReference type="ARBA" id="ARBA00023125"/>
    </source>
</evidence>
<dbReference type="PANTHER" id="PTHR46797">
    <property type="entry name" value="HTH-TYPE TRANSCRIPTIONAL REGULATOR"/>
    <property type="match status" value="1"/>
</dbReference>
<dbReference type="CDD" id="cd02209">
    <property type="entry name" value="cupin_XRE_C"/>
    <property type="match status" value="1"/>
</dbReference>
<protein>
    <submittedName>
        <fullName evidence="3">Cupin 2, conserved barrel domain protein</fullName>
    </submittedName>
</protein>
<dbReference type="PANTHER" id="PTHR46797:SF2">
    <property type="entry name" value="TRANSCRIPTIONAL REGULATOR"/>
    <property type="match status" value="1"/>
</dbReference>
<dbReference type="InterPro" id="IPR010982">
    <property type="entry name" value="Lambda_DNA-bd_dom_sf"/>
</dbReference>
<dbReference type="eggNOG" id="COG1396">
    <property type="taxonomic scope" value="Bacteria"/>
</dbReference>
<dbReference type="eggNOG" id="COG1917">
    <property type="taxonomic scope" value="Bacteria"/>
</dbReference>